<keyword evidence="6 10" id="KW-0472">Membrane</keyword>
<dbReference type="PANTHER" id="PTHR24229:SF40">
    <property type="entry name" value="ALLATOSTATIN C RECEPTOR 1-RELATED"/>
    <property type="match status" value="1"/>
</dbReference>
<dbReference type="PRINTS" id="PR00237">
    <property type="entry name" value="GPCRRHODOPSN"/>
</dbReference>
<feature type="transmembrane region" description="Helical" evidence="10">
    <location>
        <begin position="146"/>
        <end position="166"/>
    </location>
</feature>
<dbReference type="SMART" id="SM01381">
    <property type="entry name" value="7TM_GPCR_Srsx"/>
    <property type="match status" value="1"/>
</dbReference>
<feature type="transmembrane region" description="Helical" evidence="10">
    <location>
        <begin position="234"/>
        <end position="262"/>
    </location>
</feature>
<gene>
    <name evidence="13" type="primary">LOC100377683</name>
</gene>
<dbReference type="InterPro" id="IPR000276">
    <property type="entry name" value="GPCR_Rhodpsn"/>
</dbReference>
<keyword evidence="3 9" id="KW-0812">Transmembrane</keyword>
<organism evidence="12 13">
    <name type="scientific">Saccoglossus kowalevskii</name>
    <name type="common">Acorn worm</name>
    <dbReference type="NCBI Taxonomy" id="10224"/>
    <lineage>
        <taxon>Eukaryota</taxon>
        <taxon>Metazoa</taxon>
        <taxon>Hemichordata</taxon>
        <taxon>Enteropneusta</taxon>
        <taxon>Harrimaniidae</taxon>
        <taxon>Saccoglossus</taxon>
    </lineage>
</organism>
<dbReference type="PANTHER" id="PTHR24229">
    <property type="entry name" value="NEUROPEPTIDES RECEPTOR"/>
    <property type="match status" value="1"/>
</dbReference>
<evidence type="ECO:0000256" key="1">
    <source>
        <dbReference type="ARBA" id="ARBA00004651"/>
    </source>
</evidence>
<evidence type="ECO:0000256" key="8">
    <source>
        <dbReference type="ARBA" id="ARBA00023224"/>
    </source>
</evidence>
<keyword evidence="8 9" id="KW-0807">Transducer</keyword>
<dbReference type="Pfam" id="PF00001">
    <property type="entry name" value="7tm_1"/>
    <property type="match status" value="1"/>
</dbReference>
<dbReference type="RefSeq" id="XP_002737398.1">
    <property type="nucleotide sequence ID" value="XM_002737352.1"/>
</dbReference>
<comment type="similarity">
    <text evidence="9">Belongs to the G-protein coupled receptor 1 family.</text>
</comment>
<comment type="subcellular location">
    <subcellularLocation>
        <location evidence="1">Cell membrane</location>
        <topology evidence="1">Multi-pass membrane protein</topology>
    </subcellularLocation>
</comment>
<dbReference type="SUPFAM" id="SSF81321">
    <property type="entry name" value="Family A G protein-coupled receptor-like"/>
    <property type="match status" value="1"/>
</dbReference>
<keyword evidence="7 9" id="KW-0675">Receptor</keyword>
<evidence type="ECO:0000256" key="7">
    <source>
        <dbReference type="ARBA" id="ARBA00023170"/>
    </source>
</evidence>
<feature type="transmembrane region" description="Helical" evidence="10">
    <location>
        <begin position="186"/>
        <end position="214"/>
    </location>
</feature>
<evidence type="ECO:0000256" key="10">
    <source>
        <dbReference type="SAM" id="Phobius"/>
    </source>
</evidence>
<evidence type="ECO:0000313" key="13">
    <source>
        <dbReference type="RefSeq" id="XP_002737398.1"/>
    </source>
</evidence>
<keyword evidence="12" id="KW-1185">Reference proteome</keyword>
<keyword evidence="5 9" id="KW-0297">G-protein coupled receptor</keyword>
<evidence type="ECO:0000256" key="5">
    <source>
        <dbReference type="ARBA" id="ARBA00023040"/>
    </source>
</evidence>
<proteinExistence type="inferred from homology"/>
<reference evidence="13" key="1">
    <citation type="submission" date="2025-08" db="UniProtKB">
        <authorList>
            <consortium name="RefSeq"/>
        </authorList>
    </citation>
    <scope>IDENTIFICATION</scope>
    <source>
        <tissue evidence="13">Testes</tissue>
    </source>
</reference>
<evidence type="ECO:0000256" key="9">
    <source>
        <dbReference type="RuleBase" id="RU000688"/>
    </source>
</evidence>
<protein>
    <submittedName>
        <fullName evidence="13">Somatostatin receptor type 2-like</fullName>
    </submittedName>
</protein>
<dbReference type="GeneID" id="100377683"/>
<feature type="transmembrane region" description="Helical" evidence="10">
    <location>
        <begin position="268"/>
        <end position="290"/>
    </location>
</feature>
<keyword evidence="4 10" id="KW-1133">Transmembrane helix</keyword>
<dbReference type="PRINTS" id="PR01157">
    <property type="entry name" value="P2YPURNOCPTR"/>
</dbReference>
<evidence type="ECO:0000256" key="2">
    <source>
        <dbReference type="ARBA" id="ARBA00022475"/>
    </source>
</evidence>
<evidence type="ECO:0000259" key="11">
    <source>
        <dbReference type="PROSITE" id="PS50262"/>
    </source>
</evidence>
<evidence type="ECO:0000313" key="12">
    <source>
        <dbReference type="Proteomes" id="UP000694865"/>
    </source>
</evidence>
<dbReference type="InterPro" id="IPR017452">
    <property type="entry name" value="GPCR_Rhodpsn_7TM"/>
</dbReference>
<dbReference type="Proteomes" id="UP000694865">
    <property type="component" value="Unplaced"/>
</dbReference>
<name>A0ABM0GU42_SACKO</name>
<feature type="domain" description="G-protein coupled receptors family 1 profile" evidence="11">
    <location>
        <begin position="45"/>
        <end position="290"/>
    </location>
</feature>
<sequence>MAYNDSSSIIINITDEYLSYRPPEWFFSLFVPLFSGLVCITGIPGNGFVMFMLLRYSGLRTVPNVYIFNLALADLMFLCSLPFLAYLNSTFQWIFGGIMCKLVLGIDGMNMFTGIYILTAMSVDRYLAIVHGIRSMKYRTVKMAKFVNCAMWALSVAVTLPVWIYAQEYEGGCDMSLPDHLGKSWFILYTFVLGFIVPVFIITGCYVFISYHILTTEGPRSENKQKSITGQKKVFVMVALAVAVFIICWLPFYIVRLVYIFGVYNKKVIILFFVSMWMGYANSALNPLIYTYTGGNFRRNFAKMRKRSSGSRRSSFRNSDRHTTIRRGDKIQYTKPNRTKRRKVNHNHDVDYDTTYTTCVYVPNHSREVITELVSVI</sequence>
<dbReference type="PROSITE" id="PS50262">
    <property type="entry name" value="G_PROTEIN_RECEP_F1_2"/>
    <property type="match status" value="1"/>
</dbReference>
<evidence type="ECO:0000256" key="3">
    <source>
        <dbReference type="ARBA" id="ARBA00022692"/>
    </source>
</evidence>
<feature type="transmembrane region" description="Helical" evidence="10">
    <location>
        <begin position="93"/>
        <end position="118"/>
    </location>
</feature>
<feature type="transmembrane region" description="Helical" evidence="10">
    <location>
        <begin position="66"/>
        <end position="87"/>
    </location>
</feature>
<dbReference type="PROSITE" id="PS00237">
    <property type="entry name" value="G_PROTEIN_RECEP_F1_1"/>
    <property type="match status" value="1"/>
</dbReference>
<feature type="transmembrane region" description="Helical" evidence="10">
    <location>
        <begin position="25"/>
        <end position="54"/>
    </location>
</feature>
<accession>A0ABM0GU42</accession>
<keyword evidence="2" id="KW-1003">Cell membrane</keyword>
<evidence type="ECO:0000256" key="6">
    <source>
        <dbReference type="ARBA" id="ARBA00023136"/>
    </source>
</evidence>
<dbReference type="Gene3D" id="1.20.1070.10">
    <property type="entry name" value="Rhodopsin 7-helix transmembrane proteins"/>
    <property type="match status" value="1"/>
</dbReference>
<evidence type="ECO:0000256" key="4">
    <source>
        <dbReference type="ARBA" id="ARBA00022989"/>
    </source>
</evidence>